<feature type="transmembrane region" description="Helical" evidence="1">
    <location>
        <begin position="43"/>
        <end position="64"/>
    </location>
</feature>
<dbReference type="AlphaFoldDB" id="A0A1H6S6W6"/>
<dbReference type="EMBL" id="FNYR01000004">
    <property type="protein sequence ID" value="SEI61624.1"/>
    <property type="molecule type" value="Genomic_DNA"/>
</dbReference>
<keyword evidence="1" id="KW-0812">Transmembrane</keyword>
<evidence type="ECO:0000313" key="2">
    <source>
        <dbReference type="EMBL" id="SEI61624.1"/>
    </source>
</evidence>
<dbReference type="InterPro" id="IPR058349">
    <property type="entry name" value="DUF8036"/>
</dbReference>
<keyword evidence="3" id="KW-1185">Reference proteome</keyword>
<evidence type="ECO:0000256" key="1">
    <source>
        <dbReference type="SAM" id="Phobius"/>
    </source>
</evidence>
<evidence type="ECO:0000313" key="3">
    <source>
        <dbReference type="Proteomes" id="UP000198888"/>
    </source>
</evidence>
<keyword evidence="1" id="KW-1133">Transmembrane helix</keyword>
<sequence>MWGLMEPWMAVATALSAVNVVLLGILSTVWVRNYRTFGSEMTAGLAAFAAVLLVENAVAIYFFFSSGMLYAGAPSAQQAVAALRALQTVALVFLTYVTVK</sequence>
<dbReference type="GeneID" id="35001977"/>
<dbReference type="STRING" id="1073996.SAMN05444271_10434"/>
<accession>A0A1H6S6W6</accession>
<protein>
    <submittedName>
        <fullName evidence="2">Uncharacterized protein</fullName>
    </submittedName>
</protein>
<organism evidence="2 3">
    <name type="scientific">Halohasta litchfieldiae</name>
    <dbReference type="NCBI Taxonomy" id="1073996"/>
    <lineage>
        <taxon>Archaea</taxon>
        <taxon>Methanobacteriati</taxon>
        <taxon>Methanobacteriota</taxon>
        <taxon>Stenosarchaea group</taxon>
        <taxon>Halobacteria</taxon>
        <taxon>Halobacteriales</taxon>
        <taxon>Haloferacaceae</taxon>
        <taxon>Halohasta</taxon>
    </lineage>
</organism>
<gene>
    <name evidence="2" type="ORF">SAMN05444271_10434</name>
</gene>
<dbReference type="Proteomes" id="UP000198888">
    <property type="component" value="Unassembled WGS sequence"/>
</dbReference>
<proteinExistence type="predicted"/>
<dbReference type="Pfam" id="PF26119">
    <property type="entry name" value="DUF8036"/>
    <property type="match status" value="1"/>
</dbReference>
<reference evidence="2 3" key="1">
    <citation type="submission" date="2016-10" db="EMBL/GenBank/DDBJ databases">
        <authorList>
            <person name="de Groot N.N."/>
        </authorList>
    </citation>
    <scope>NUCLEOTIDE SEQUENCE [LARGE SCALE GENOMIC DNA]</scope>
    <source>
        <strain evidence="2 3">DSM 22187</strain>
    </source>
</reference>
<keyword evidence="1" id="KW-0472">Membrane</keyword>
<dbReference type="KEGG" id="hae:halTADL_1160"/>
<accession>A0A2H4Q0R7</accession>
<feature type="transmembrane region" description="Helical" evidence="1">
    <location>
        <begin position="12"/>
        <end position="31"/>
    </location>
</feature>
<dbReference type="RefSeq" id="WP_089671177.1">
    <property type="nucleotide sequence ID" value="NZ_CP024845.1"/>
</dbReference>
<feature type="transmembrane region" description="Helical" evidence="1">
    <location>
        <begin position="76"/>
        <end position="99"/>
    </location>
</feature>
<name>A0A1H6S6W6_9EURY</name>